<dbReference type="EMBL" id="SNRW01005757">
    <property type="protein sequence ID" value="KAA6384445.1"/>
    <property type="molecule type" value="Genomic_DNA"/>
</dbReference>
<name>A0A5J4VPN0_9EUKA</name>
<gene>
    <name evidence="5" type="ORF">EZS28_020029</name>
</gene>
<dbReference type="Pfam" id="PF00076">
    <property type="entry name" value="RRM_1"/>
    <property type="match status" value="3"/>
</dbReference>
<evidence type="ECO:0000313" key="5">
    <source>
        <dbReference type="EMBL" id="KAA6384445.1"/>
    </source>
</evidence>
<dbReference type="PROSITE" id="PS50102">
    <property type="entry name" value="RRM"/>
    <property type="match status" value="3"/>
</dbReference>
<evidence type="ECO:0000256" key="3">
    <source>
        <dbReference type="SAM" id="MobiDB-lite"/>
    </source>
</evidence>
<dbReference type="InterPro" id="IPR000504">
    <property type="entry name" value="RRM_dom"/>
</dbReference>
<evidence type="ECO:0000313" key="6">
    <source>
        <dbReference type="Proteomes" id="UP000324800"/>
    </source>
</evidence>
<evidence type="ECO:0000259" key="4">
    <source>
        <dbReference type="PROSITE" id="PS50102"/>
    </source>
</evidence>
<dbReference type="AlphaFoldDB" id="A0A5J4VPN0"/>
<sequence>MSLVVTGLPENPSLSELFILFSSYGKILEFKMRSKKVFFTYLQYESAISAQKKLNGYSIGNSVISVKINKIHKLETPVQLFVYNINYRTTKEKLQWYFEKVGQVIQVRKNQRRRGTAYILMRNQFSAQRAVSMLNCARVDNRKILVRYSQKRRDPQKNASEQAADINKATELYVRNLKAKTTGEELKSHFSQVGTVLSAKIQTSYGKSLKYGFVVLQSEKEAQLALLTLNGSELQGRKINIEVSRSQRVPVKQNLSTDKHIEQTAPSAAEKIKHIFGLSRKSQKQKAELIHKLQQQFEQLDDQQLITAFNEQLHHTIQLRLGECSTEPQFQLLNMVEYFALRGSQMAVKKDDQGSNWKTPIFEGMKRYGILKRIKSLFERRFEMEKNQQNQPFSQLTEQITRIYLLITYGRDFIESMIEKIWHVVSWDITSLIENMKKISMIQQSQVKDHDSNKLEVKDHDSNKLEVKDHDNNKLEVKDQGTDSLEVKDHGTDSLEVKDHGTDSFEVNNQDKYIEDQMNSLTKLLFGLELMSMNNWNQEEIEEECGIEEIDSQLFRKGRGFNYNIYYLAYKAKLSILNYLKYDDNQDEEDQEEEEEEEEEEQEEEQEEEYEEDQEEDQGNQRPE</sequence>
<keyword evidence="1 2" id="KW-0694">RNA-binding</keyword>
<comment type="caution">
    <text evidence="5">The sequence shown here is derived from an EMBL/GenBank/DDBJ whole genome shotgun (WGS) entry which is preliminary data.</text>
</comment>
<organism evidence="5 6">
    <name type="scientific">Streblomastix strix</name>
    <dbReference type="NCBI Taxonomy" id="222440"/>
    <lineage>
        <taxon>Eukaryota</taxon>
        <taxon>Metamonada</taxon>
        <taxon>Preaxostyla</taxon>
        <taxon>Oxymonadida</taxon>
        <taxon>Streblomastigidae</taxon>
        <taxon>Streblomastix</taxon>
    </lineage>
</organism>
<dbReference type="CDD" id="cd00590">
    <property type="entry name" value="RRM_SF"/>
    <property type="match status" value="3"/>
</dbReference>
<dbReference type="GO" id="GO:0003729">
    <property type="term" value="F:mRNA binding"/>
    <property type="evidence" value="ECO:0007669"/>
    <property type="project" value="TreeGrafter"/>
</dbReference>
<dbReference type="SMART" id="SM00360">
    <property type="entry name" value="RRM"/>
    <property type="match status" value="3"/>
</dbReference>
<accession>A0A5J4VPN0</accession>
<reference evidence="5 6" key="1">
    <citation type="submission" date="2019-03" db="EMBL/GenBank/DDBJ databases">
        <title>Single cell metagenomics reveals metabolic interactions within the superorganism composed of flagellate Streblomastix strix and complex community of Bacteroidetes bacteria on its surface.</title>
        <authorList>
            <person name="Treitli S.C."/>
            <person name="Kolisko M."/>
            <person name="Husnik F."/>
            <person name="Keeling P."/>
            <person name="Hampl V."/>
        </authorList>
    </citation>
    <scope>NUCLEOTIDE SEQUENCE [LARGE SCALE GENOMIC DNA]</scope>
    <source>
        <strain evidence="5">ST1C</strain>
    </source>
</reference>
<dbReference type="InterPro" id="IPR035979">
    <property type="entry name" value="RBD_domain_sf"/>
</dbReference>
<dbReference type="InterPro" id="IPR050502">
    <property type="entry name" value="Euk_RNA-bind_prot"/>
</dbReference>
<feature type="domain" description="RRM" evidence="4">
    <location>
        <begin position="78"/>
        <end position="151"/>
    </location>
</feature>
<dbReference type="Gene3D" id="3.30.70.330">
    <property type="match status" value="3"/>
</dbReference>
<feature type="domain" description="RRM" evidence="4">
    <location>
        <begin position="1"/>
        <end position="71"/>
    </location>
</feature>
<dbReference type="Proteomes" id="UP000324800">
    <property type="component" value="Unassembled WGS sequence"/>
</dbReference>
<proteinExistence type="predicted"/>
<dbReference type="OrthoDB" id="1049195at2759"/>
<dbReference type="PANTHER" id="PTHR48025">
    <property type="entry name" value="OS02G0815200 PROTEIN"/>
    <property type="match status" value="1"/>
</dbReference>
<dbReference type="PANTHER" id="PTHR48025:SF1">
    <property type="entry name" value="RRM DOMAIN-CONTAINING PROTEIN"/>
    <property type="match status" value="1"/>
</dbReference>
<evidence type="ECO:0000256" key="1">
    <source>
        <dbReference type="ARBA" id="ARBA00022884"/>
    </source>
</evidence>
<dbReference type="GO" id="GO:0005634">
    <property type="term" value="C:nucleus"/>
    <property type="evidence" value="ECO:0007669"/>
    <property type="project" value="TreeGrafter"/>
</dbReference>
<dbReference type="SUPFAM" id="SSF54928">
    <property type="entry name" value="RNA-binding domain, RBD"/>
    <property type="match status" value="2"/>
</dbReference>
<protein>
    <recommendedName>
        <fullName evidence="4">RRM domain-containing protein</fullName>
    </recommendedName>
</protein>
<feature type="compositionally biased region" description="Acidic residues" evidence="3">
    <location>
        <begin position="585"/>
        <end position="618"/>
    </location>
</feature>
<evidence type="ECO:0000256" key="2">
    <source>
        <dbReference type="PROSITE-ProRule" id="PRU00176"/>
    </source>
</evidence>
<feature type="region of interest" description="Disordered" evidence="3">
    <location>
        <begin position="583"/>
        <end position="624"/>
    </location>
</feature>
<feature type="domain" description="RRM" evidence="4">
    <location>
        <begin position="170"/>
        <end position="246"/>
    </location>
</feature>
<dbReference type="InterPro" id="IPR012677">
    <property type="entry name" value="Nucleotide-bd_a/b_plait_sf"/>
</dbReference>